<dbReference type="GO" id="GO:0000146">
    <property type="term" value="F:microfilament motor activity"/>
    <property type="evidence" value="ECO:0007669"/>
    <property type="project" value="TreeGrafter"/>
</dbReference>
<dbReference type="GO" id="GO:0005524">
    <property type="term" value="F:ATP binding"/>
    <property type="evidence" value="ECO:0007669"/>
    <property type="project" value="UniProtKB-UniRule"/>
</dbReference>
<proteinExistence type="inferred from homology"/>
<keyword evidence="4 7" id="KW-0518">Myosin</keyword>
<sequence length="1369" mass="157609">HHVTTGVGLNISGSFELVDTDGVQTAASWSTVPREDIIVNDEKDCRPHRIDEDNDQYETALLEIRKPLTLLGNDLQILITPSNQKLHIKQIYSQITEGIIPIFVYIIDQEKLSDNDLEDLRLFRTVTSNEPILFIRIDRSNSPDNPSLNIDETPCVQIFRQLFDLGFVSLAPTESCDETSEARATQFQSDIIDNGLSNFPLFLNYISKHLDRLTVRAVSNLQCSQELCLDVFNDSAFEMARDMLITPKRLNYTREKEKELYESLISLTNSKQNEIQKLILESIGEIQERLIDQACSLEISGIELTDQLTVKTTRDLKKCTNIIQDFVLERFNKAIAEKLVCSVSILHKDYVGTLTRCLNNLERNQDDDDRSTSASEALQEILQSAYQVNISVPTNSNFFKILIDRVKELFRTFSWSNCPRIDPDFKRSVASTILQNLSEAKLAKSVCAQLNDRIRMSHENFDTLLKQLEHRHSDRLKSTEDKQQRVRKEFTPKIARHLLESTSLKDLIEYGLPKFGRELGRGQYGVVYECESWANQRLCVLKSVVPPDDRHWNDLALEFHYLRRIPEHPRVVKLIGSVIDHSNRDQTPVLLVMERLKRDLHAALKHKLAFQTRIQISLDVVEGLRYLHGLGLVHRDIKLKNVLLDSSNHARLTDLGFCKPEVMMSGSLMAAGSIEHEGPDMGVGDFVLLSDINMDAFMKNLKLRFEKGRIYTYIGEVLVSVNPYRDLPIYGPEYIKSYKGREMFERPAHIFALAEAAYRTLKQRSLNSCIVISGESGSGKTEASKIILRYIAAVTNVSNQAEIQRISNILIQTNVILETFGNSRTNRNDNSSRFGKYMDLNFDYKFDPIGGKIQHYLLEKSRVIKQQLGERNFHSFYQLLFGENNLKEYGLNLKAEDYYYINQGNCCKIPKIDDRNDYQQVKQAFKVVGFTQDEISTIWKIVAAIVHLGNLQFTDVDGEHCSITRSNDNNDQLKWISKLLSCEESDISSTLTSRVVAARNEVIQARQNMTRANYGRDALSKALYERLFEWLIKHINKTLAKENNEQLTHGYRTVQSSLVIGVLDIYGFEIFENNSFEQLCINYCNEKLQQLFIELVLKQEQEEYERENITWQHIDYFNNKIICDLIEQSRTGIIAHLDEACIAVGNITDEMFLDSINKALKSHKHFSSWKLSPGDKIWKSINNNKHFLIRHYAGDVVYSVDGFLDKNRDTLFDDFKRLLFNSKNPILSSMWPEGEKSITSVTRRPLTAGTIFRNSMISLSNLLSSKQPFYVRCIKPNDEKSPNIFDQTRVEHQIAYLGLLENVRVRRAGFCHRTPYDRFVQRYKIIDSVRSKLYPRGVPTKENAAYICRELNLENDVAYGNTKLFIKQP</sequence>
<dbReference type="Proteomes" id="UP000681720">
    <property type="component" value="Unassembled WGS sequence"/>
</dbReference>
<evidence type="ECO:0000256" key="2">
    <source>
        <dbReference type="ARBA" id="ARBA00022741"/>
    </source>
</evidence>
<dbReference type="SUPFAM" id="SSF52540">
    <property type="entry name" value="P-loop containing nucleoside triphosphate hydrolases"/>
    <property type="match status" value="1"/>
</dbReference>
<evidence type="ECO:0000256" key="5">
    <source>
        <dbReference type="ARBA" id="ARBA00023175"/>
    </source>
</evidence>
<dbReference type="Pfam" id="PF00063">
    <property type="entry name" value="Myosin_head"/>
    <property type="match status" value="1"/>
</dbReference>
<evidence type="ECO:0000256" key="4">
    <source>
        <dbReference type="ARBA" id="ARBA00023123"/>
    </source>
</evidence>
<feature type="binding site" evidence="7">
    <location>
        <begin position="774"/>
        <end position="781"/>
    </location>
    <ligand>
        <name>ATP</name>
        <dbReference type="ChEBI" id="CHEBI:30616"/>
    </ligand>
</feature>
<name>A0A8S2NMV8_9BILA</name>
<dbReference type="SMART" id="SM00220">
    <property type="entry name" value="S_TKc"/>
    <property type="match status" value="1"/>
</dbReference>
<accession>A0A8S2NMV8</accession>
<dbReference type="GO" id="GO:0006897">
    <property type="term" value="P:endocytosis"/>
    <property type="evidence" value="ECO:0007669"/>
    <property type="project" value="TreeGrafter"/>
</dbReference>
<dbReference type="FunFam" id="1.20.58.530:FF:000004">
    <property type="entry name" value="Unconventional myosin ID"/>
    <property type="match status" value="1"/>
</dbReference>
<keyword evidence="2 7" id="KW-0547">Nucleotide-binding</keyword>
<dbReference type="GO" id="GO:0005886">
    <property type="term" value="C:plasma membrane"/>
    <property type="evidence" value="ECO:0007669"/>
    <property type="project" value="TreeGrafter"/>
</dbReference>
<dbReference type="PROSITE" id="PS00107">
    <property type="entry name" value="PROTEIN_KINASE_ATP"/>
    <property type="match status" value="1"/>
</dbReference>
<evidence type="ECO:0000256" key="3">
    <source>
        <dbReference type="ARBA" id="ARBA00022840"/>
    </source>
</evidence>
<dbReference type="InterPro" id="IPR001609">
    <property type="entry name" value="Myosin_head_motor_dom-like"/>
</dbReference>
<dbReference type="GO" id="GO:0005902">
    <property type="term" value="C:microvillus"/>
    <property type="evidence" value="ECO:0007669"/>
    <property type="project" value="TreeGrafter"/>
</dbReference>
<keyword evidence="6 7" id="KW-0009">Actin-binding</keyword>
<dbReference type="InterPro" id="IPR036961">
    <property type="entry name" value="Kinesin_motor_dom_sf"/>
</dbReference>
<feature type="domain" description="Protein kinase" evidence="9">
    <location>
        <begin position="513"/>
        <end position="791"/>
    </location>
</feature>
<dbReference type="FunFam" id="1.10.10.820:FF:000001">
    <property type="entry name" value="Myosin heavy chain"/>
    <property type="match status" value="1"/>
</dbReference>
<feature type="binding site" evidence="8">
    <location>
        <position position="542"/>
    </location>
    <ligand>
        <name>ATP</name>
        <dbReference type="ChEBI" id="CHEBI:30616"/>
    </ligand>
</feature>
<dbReference type="PROSITE" id="PS51456">
    <property type="entry name" value="MYOSIN_MOTOR"/>
    <property type="match status" value="1"/>
</dbReference>
<dbReference type="SUPFAM" id="SSF56112">
    <property type="entry name" value="Protein kinase-like (PK-like)"/>
    <property type="match status" value="1"/>
</dbReference>
<dbReference type="InterPro" id="IPR000719">
    <property type="entry name" value="Prot_kinase_dom"/>
</dbReference>
<dbReference type="InterPro" id="IPR017441">
    <property type="entry name" value="Protein_kinase_ATP_BS"/>
</dbReference>
<dbReference type="SMART" id="SM00242">
    <property type="entry name" value="MYSc"/>
    <property type="match status" value="1"/>
</dbReference>
<dbReference type="PRINTS" id="PR00193">
    <property type="entry name" value="MYOSINHEAVY"/>
</dbReference>
<dbReference type="InterPro" id="IPR008271">
    <property type="entry name" value="Ser/Thr_kinase_AS"/>
</dbReference>
<keyword evidence="3 7" id="KW-0067">ATP-binding</keyword>
<protein>
    <submittedName>
        <fullName evidence="11">Uncharacterized protein</fullName>
    </submittedName>
</protein>
<feature type="region of interest" description="Actin-binding" evidence="7">
    <location>
        <begin position="1256"/>
        <end position="1278"/>
    </location>
</feature>
<comment type="similarity">
    <text evidence="1 7">Belongs to the TRAFAC class myosin-kinesin ATPase superfamily. Myosin family.</text>
</comment>
<dbReference type="InterPro" id="IPR036072">
    <property type="entry name" value="MYSc_Myo1"/>
</dbReference>
<evidence type="ECO:0000259" key="9">
    <source>
        <dbReference type="PROSITE" id="PS50011"/>
    </source>
</evidence>
<dbReference type="Gene3D" id="1.20.58.530">
    <property type="match status" value="1"/>
</dbReference>
<dbReference type="PANTHER" id="PTHR13140">
    <property type="entry name" value="MYOSIN"/>
    <property type="match status" value="1"/>
</dbReference>
<evidence type="ECO:0000313" key="12">
    <source>
        <dbReference type="Proteomes" id="UP000681720"/>
    </source>
</evidence>
<dbReference type="Gene3D" id="1.10.10.820">
    <property type="match status" value="1"/>
</dbReference>
<feature type="non-terminal residue" evidence="11">
    <location>
        <position position="1"/>
    </location>
</feature>
<dbReference type="EMBL" id="CAJOBJ010004697">
    <property type="protein sequence ID" value="CAF4008386.1"/>
    <property type="molecule type" value="Genomic_DNA"/>
</dbReference>
<dbReference type="GO" id="GO:0004672">
    <property type="term" value="F:protein kinase activity"/>
    <property type="evidence" value="ECO:0007669"/>
    <property type="project" value="InterPro"/>
</dbReference>
<evidence type="ECO:0000256" key="1">
    <source>
        <dbReference type="ARBA" id="ARBA00008314"/>
    </source>
</evidence>
<reference evidence="11" key="1">
    <citation type="submission" date="2021-02" db="EMBL/GenBank/DDBJ databases">
        <authorList>
            <person name="Nowell W R."/>
        </authorList>
    </citation>
    <scope>NUCLEOTIDE SEQUENCE</scope>
</reference>
<dbReference type="PANTHER" id="PTHR13140:SF713">
    <property type="entry name" value="UNCONVENTIONAL MYOSIN ID"/>
    <property type="match status" value="1"/>
</dbReference>
<dbReference type="GO" id="GO:0005737">
    <property type="term" value="C:cytoplasm"/>
    <property type="evidence" value="ECO:0007669"/>
    <property type="project" value="TreeGrafter"/>
</dbReference>
<feature type="domain" description="Myosin motor" evidence="10">
    <location>
        <begin position="681"/>
        <end position="1369"/>
    </location>
</feature>
<evidence type="ECO:0000256" key="8">
    <source>
        <dbReference type="PROSITE-ProRule" id="PRU10141"/>
    </source>
</evidence>
<dbReference type="Gene3D" id="3.40.850.10">
    <property type="entry name" value="Kinesin motor domain"/>
    <property type="match status" value="1"/>
</dbReference>
<comment type="caution">
    <text evidence="11">The sequence shown here is derived from an EMBL/GenBank/DDBJ whole genome shotgun (WGS) entry which is preliminary data.</text>
</comment>
<dbReference type="Gene3D" id="1.20.5.4820">
    <property type="match status" value="1"/>
</dbReference>
<dbReference type="Gene3D" id="1.10.510.10">
    <property type="entry name" value="Transferase(Phosphotransferase) domain 1"/>
    <property type="match status" value="1"/>
</dbReference>
<dbReference type="PROSITE" id="PS50011">
    <property type="entry name" value="PROTEIN_KINASE_DOM"/>
    <property type="match status" value="1"/>
</dbReference>
<evidence type="ECO:0000259" key="10">
    <source>
        <dbReference type="PROSITE" id="PS51456"/>
    </source>
</evidence>
<dbReference type="GO" id="GO:0007015">
    <property type="term" value="P:actin filament organization"/>
    <property type="evidence" value="ECO:0007669"/>
    <property type="project" value="TreeGrafter"/>
</dbReference>
<keyword evidence="5 7" id="KW-0505">Motor protein</keyword>
<dbReference type="CDD" id="cd01378">
    <property type="entry name" value="MYSc_Myo1"/>
    <property type="match status" value="1"/>
</dbReference>
<dbReference type="GO" id="GO:0016459">
    <property type="term" value="C:myosin complex"/>
    <property type="evidence" value="ECO:0007669"/>
    <property type="project" value="UniProtKB-KW"/>
</dbReference>
<dbReference type="GO" id="GO:0051015">
    <property type="term" value="F:actin filament binding"/>
    <property type="evidence" value="ECO:0007669"/>
    <property type="project" value="TreeGrafter"/>
</dbReference>
<evidence type="ECO:0000313" key="11">
    <source>
        <dbReference type="EMBL" id="CAF4008386.1"/>
    </source>
</evidence>
<evidence type="ECO:0000256" key="7">
    <source>
        <dbReference type="PROSITE-ProRule" id="PRU00782"/>
    </source>
</evidence>
<gene>
    <name evidence="11" type="ORF">GIL414_LOCUS12164</name>
</gene>
<dbReference type="Gene3D" id="1.20.120.720">
    <property type="entry name" value="Myosin VI head, motor domain, U50 subdomain"/>
    <property type="match status" value="1"/>
</dbReference>
<dbReference type="InterPro" id="IPR027417">
    <property type="entry name" value="P-loop_NTPase"/>
</dbReference>
<dbReference type="PROSITE" id="PS00108">
    <property type="entry name" value="PROTEIN_KINASE_ST"/>
    <property type="match status" value="1"/>
</dbReference>
<dbReference type="GO" id="GO:0030048">
    <property type="term" value="P:actin filament-based movement"/>
    <property type="evidence" value="ECO:0007669"/>
    <property type="project" value="TreeGrafter"/>
</dbReference>
<dbReference type="Pfam" id="PF00069">
    <property type="entry name" value="Pkinase"/>
    <property type="match status" value="1"/>
</dbReference>
<organism evidence="11 12">
    <name type="scientific">Rotaria magnacalcarata</name>
    <dbReference type="NCBI Taxonomy" id="392030"/>
    <lineage>
        <taxon>Eukaryota</taxon>
        <taxon>Metazoa</taxon>
        <taxon>Spiralia</taxon>
        <taxon>Gnathifera</taxon>
        <taxon>Rotifera</taxon>
        <taxon>Eurotatoria</taxon>
        <taxon>Bdelloidea</taxon>
        <taxon>Philodinida</taxon>
        <taxon>Philodinidae</taxon>
        <taxon>Rotaria</taxon>
    </lineage>
</organism>
<dbReference type="InterPro" id="IPR011009">
    <property type="entry name" value="Kinase-like_dom_sf"/>
</dbReference>
<evidence type="ECO:0000256" key="6">
    <source>
        <dbReference type="ARBA" id="ARBA00023203"/>
    </source>
</evidence>